<dbReference type="AlphaFoldDB" id="A0A382CIZ9"/>
<dbReference type="EMBL" id="UINC01034451">
    <property type="protein sequence ID" value="SVB25303.1"/>
    <property type="molecule type" value="Genomic_DNA"/>
</dbReference>
<dbReference type="Gene3D" id="3.40.30.10">
    <property type="entry name" value="Glutaredoxin"/>
    <property type="match status" value="1"/>
</dbReference>
<accession>A0A382CIZ9</accession>
<dbReference type="InterPro" id="IPR036249">
    <property type="entry name" value="Thioredoxin-like_sf"/>
</dbReference>
<feature type="domain" description="Thioredoxin" evidence="1">
    <location>
        <begin position="6"/>
        <end position="153"/>
    </location>
</feature>
<name>A0A382CIZ9_9ZZZZ</name>
<dbReference type="PROSITE" id="PS51352">
    <property type="entry name" value="THIOREDOXIN_2"/>
    <property type="match status" value="1"/>
</dbReference>
<dbReference type="Pfam" id="PF13899">
    <property type="entry name" value="Thioredoxin_7"/>
    <property type="match status" value="1"/>
</dbReference>
<protein>
    <recommendedName>
        <fullName evidence="1">Thioredoxin domain-containing protein</fullName>
    </recommendedName>
</protein>
<gene>
    <name evidence="2" type="ORF">METZ01_LOCUS178157</name>
</gene>
<dbReference type="SUPFAM" id="SSF52833">
    <property type="entry name" value="Thioredoxin-like"/>
    <property type="match status" value="1"/>
</dbReference>
<dbReference type="InterPro" id="IPR013766">
    <property type="entry name" value="Thioredoxin_domain"/>
</dbReference>
<evidence type="ECO:0000313" key="2">
    <source>
        <dbReference type="EMBL" id="SVB25303.1"/>
    </source>
</evidence>
<reference evidence="2" key="1">
    <citation type="submission" date="2018-05" db="EMBL/GenBank/DDBJ databases">
        <authorList>
            <person name="Lanie J.A."/>
            <person name="Ng W.-L."/>
            <person name="Kazmierczak K.M."/>
            <person name="Andrzejewski T.M."/>
            <person name="Davidsen T.M."/>
            <person name="Wayne K.J."/>
            <person name="Tettelin H."/>
            <person name="Glass J.I."/>
            <person name="Rusch D."/>
            <person name="Podicherti R."/>
            <person name="Tsui H.-C.T."/>
            <person name="Winkler M.E."/>
        </authorList>
    </citation>
    <scope>NUCLEOTIDE SEQUENCE</scope>
</reference>
<dbReference type="CDD" id="cd02947">
    <property type="entry name" value="TRX_family"/>
    <property type="match status" value="1"/>
</dbReference>
<evidence type="ECO:0000259" key="1">
    <source>
        <dbReference type="PROSITE" id="PS51352"/>
    </source>
</evidence>
<sequence>MAYLKLLILSFICIFSVHSYSEIDLPYNEEANAKLELSNALHSAKVNNRYLLLEFGANYCPDCRKLAKHFKTEEINSWLDKHVTVLPIDVGMSHELNKDLALQYGNPVKKGIPSLVLLNPLGEMLFSTSEGELARARNIDSDELLEWLEVNLGPLLK</sequence>
<organism evidence="2">
    <name type="scientific">marine metagenome</name>
    <dbReference type="NCBI Taxonomy" id="408172"/>
    <lineage>
        <taxon>unclassified sequences</taxon>
        <taxon>metagenomes</taxon>
        <taxon>ecological metagenomes</taxon>
    </lineage>
</organism>
<proteinExistence type="predicted"/>